<dbReference type="GO" id="GO:0003824">
    <property type="term" value="F:catalytic activity"/>
    <property type="evidence" value="ECO:0007669"/>
    <property type="project" value="InterPro"/>
</dbReference>
<dbReference type="InterPro" id="IPR016193">
    <property type="entry name" value="Cytidine_deaminase-like"/>
</dbReference>
<dbReference type="AlphaFoldDB" id="A0A6C0C1U9"/>
<dbReference type="SUPFAM" id="SSF53927">
    <property type="entry name" value="Cytidine deaminase-like"/>
    <property type="match status" value="1"/>
</dbReference>
<protein>
    <recommendedName>
        <fullName evidence="2">CMP/dCMP-type deaminase domain-containing protein</fullName>
    </recommendedName>
</protein>
<sequence length="159" mass="18537">MNAKVYNSLIKLGLTKKASTSISKLNFKGYNIHIAFTEFGKHITWCINIKKINICHKKDCSSHAEEELIKKINRKFYQNKKVNDISLYSIRINKQGEIKCAKPCLDCINYILKSRIKIKEIYYSNNDILCKINPNKEDFNIGYGISSGRKYWYLDDAIK</sequence>
<reference evidence="1" key="1">
    <citation type="journal article" date="2020" name="Nature">
        <title>Giant virus diversity and host interactions through global metagenomics.</title>
        <authorList>
            <person name="Schulz F."/>
            <person name="Roux S."/>
            <person name="Paez-Espino D."/>
            <person name="Jungbluth S."/>
            <person name="Walsh D.A."/>
            <person name="Denef V.J."/>
            <person name="McMahon K.D."/>
            <person name="Konstantinidis K.T."/>
            <person name="Eloe-Fadrosh E.A."/>
            <person name="Kyrpides N.C."/>
            <person name="Woyke T."/>
        </authorList>
    </citation>
    <scope>NUCLEOTIDE SEQUENCE</scope>
    <source>
        <strain evidence="1">GVMAG-M-3300020185-18</strain>
    </source>
</reference>
<accession>A0A6C0C1U9</accession>
<organism evidence="1">
    <name type="scientific">viral metagenome</name>
    <dbReference type="NCBI Taxonomy" id="1070528"/>
    <lineage>
        <taxon>unclassified sequences</taxon>
        <taxon>metagenomes</taxon>
        <taxon>organismal metagenomes</taxon>
    </lineage>
</organism>
<dbReference type="EMBL" id="MN739319">
    <property type="protein sequence ID" value="QHS98597.1"/>
    <property type="molecule type" value="Genomic_DNA"/>
</dbReference>
<evidence type="ECO:0000313" key="1">
    <source>
        <dbReference type="EMBL" id="QHS98597.1"/>
    </source>
</evidence>
<proteinExistence type="predicted"/>
<evidence type="ECO:0008006" key="2">
    <source>
        <dbReference type="Google" id="ProtNLM"/>
    </source>
</evidence>
<dbReference type="Gene3D" id="3.40.140.10">
    <property type="entry name" value="Cytidine Deaminase, domain 2"/>
    <property type="match status" value="1"/>
</dbReference>
<name>A0A6C0C1U9_9ZZZZ</name>